<keyword evidence="6 11" id="KW-0874">Quinone</keyword>
<keyword evidence="4 11" id="KW-1003">Cell membrane</keyword>
<evidence type="ECO:0000256" key="5">
    <source>
        <dbReference type="ARBA" id="ARBA00022692"/>
    </source>
</evidence>
<evidence type="ECO:0000256" key="4">
    <source>
        <dbReference type="ARBA" id="ARBA00022475"/>
    </source>
</evidence>
<evidence type="ECO:0000256" key="6">
    <source>
        <dbReference type="ARBA" id="ARBA00022719"/>
    </source>
</evidence>
<protein>
    <recommendedName>
        <fullName evidence="11">NADH-quinone oxidoreductase subunit A</fullName>
        <ecNumber evidence="11">7.1.1.-</ecNumber>
    </recommendedName>
    <alternativeName>
        <fullName evidence="11">NADH dehydrogenase I subunit A</fullName>
    </alternativeName>
    <alternativeName>
        <fullName evidence="11">NDH-1 subunit A</fullName>
    </alternativeName>
    <alternativeName>
        <fullName evidence="11">NUO1</fullName>
    </alternativeName>
</protein>
<comment type="caution">
    <text evidence="13">The sequence shown here is derived from an EMBL/GenBank/DDBJ whole genome shotgun (WGS) entry which is preliminary data.</text>
</comment>
<dbReference type="Gene3D" id="1.20.58.1610">
    <property type="entry name" value="NADH:ubiquinone/plastoquinone oxidoreductase, chain 3"/>
    <property type="match status" value="1"/>
</dbReference>
<feature type="transmembrane region" description="Helical" evidence="11">
    <location>
        <begin position="15"/>
        <end position="39"/>
    </location>
</feature>
<keyword evidence="7 11" id="KW-1278">Translocase</keyword>
<evidence type="ECO:0000256" key="7">
    <source>
        <dbReference type="ARBA" id="ARBA00022967"/>
    </source>
</evidence>
<keyword evidence="10 11" id="KW-0472">Membrane</keyword>
<dbReference type="HAMAP" id="MF_01394">
    <property type="entry name" value="NDH1_NuoA"/>
    <property type="match status" value="1"/>
</dbReference>
<feature type="transmembrane region" description="Helical" evidence="11">
    <location>
        <begin position="103"/>
        <end position="124"/>
    </location>
</feature>
<evidence type="ECO:0000313" key="13">
    <source>
        <dbReference type="EMBL" id="GAA4032307.1"/>
    </source>
</evidence>
<gene>
    <name evidence="13" type="primary">ndhC</name>
    <name evidence="11" type="synonym">nuoA</name>
    <name evidence="13" type="ORF">GCM10022409_15690</name>
</gene>
<evidence type="ECO:0000256" key="11">
    <source>
        <dbReference type="HAMAP-Rule" id="MF_01394"/>
    </source>
</evidence>
<keyword evidence="8 11" id="KW-1133">Transmembrane helix</keyword>
<evidence type="ECO:0000256" key="1">
    <source>
        <dbReference type="ARBA" id="ARBA00004141"/>
    </source>
</evidence>
<keyword evidence="9 11" id="KW-0520">NAD</keyword>
<keyword evidence="5 11" id="KW-0812">Transmembrane</keyword>
<name>A0ABP7TWE7_9BACT</name>
<organism evidence="13 14">
    <name type="scientific">Hymenobacter glaciei</name>
    <dbReference type="NCBI Taxonomy" id="877209"/>
    <lineage>
        <taxon>Bacteria</taxon>
        <taxon>Pseudomonadati</taxon>
        <taxon>Bacteroidota</taxon>
        <taxon>Cytophagia</taxon>
        <taxon>Cytophagales</taxon>
        <taxon>Hymenobacteraceae</taxon>
        <taxon>Hymenobacter</taxon>
    </lineage>
</organism>
<dbReference type="InterPro" id="IPR023043">
    <property type="entry name" value="NAD(P)H_OxRDtase_bac/plastid"/>
</dbReference>
<evidence type="ECO:0000313" key="14">
    <source>
        <dbReference type="Proteomes" id="UP001501469"/>
    </source>
</evidence>
<dbReference type="PANTHER" id="PTHR11058">
    <property type="entry name" value="NADH-UBIQUINONE OXIDOREDUCTASE CHAIN 3"/>
    <property type="match status" value="1"/>
</dbReference>
<comment type="subcellular location">
    <subcellularLocation>
        <location evidence="11 12">Cell membrane</location>
        <topology evidence="11 12">Multi-pass membrane protein</topology>
    </subcellularLocation>
    <subcellularLocation>
        <location evidence="1">Membrane</location>
        <topology evidence="1">Multi-pass membrane protein</topology>
    </subcellularLocation>
</comment>
<dbReference type="InterPro" id="IPR038430">
    <property type="entry name" value="NDAH_ubi_oxred_su3_sf"/>
</dbReference>
<evidence type="ECO:0000256" key="12">
    <source>
        <dbReference type="RuleBase" id="RU003639"/>
    </source>
</evidence>
<evidence type="ECO:0000256" key="10">
    <source>
        <dbReference type="ARBA" id="ARBA00023136"/>
    </source>
</evidence>
<keyword evidence="3 11" id="KW-0813">Transport</keyword>
<comment type="function">
    <text evidence="11">NDH-1 shuttles electrons from NADH, via FMN and iron-sulfur (Fe-S) centers, to quinones in the respiratory chain. The immediate electron acceptor for the enzyme in this species is believed to be a menaquinone. Couples the redox reaction to proton translocation (for every two electrons transferred, four hydrogen ions are translocated across the cytoplasmic membrane), and thus conserves the redox energy in a proton gradient.</text>
</comment>
<comment type="similarity">
    <text evidence="2 11 12">Belongs to the complex I subunit 3 family.</text>
</comment>
<dbReference type="Proteomes" id="UP001501469">
    <property type="component" value="Unassembled WGS sequence"/>
</dbReference>
<comment type="subunit">
    <text evidence="11">NDH-1 is composed of 14 different subunits. Subunits NuoA, H, J, K, L, M, N constitute the membrane sector of the complex.</text>
</comment>
<sequence length="157" mass="17480">MYLALPAANYQPSDYLPIVIQFGLALAFVAFAMIVSHLVGPKRHSTVKDASFECGIESVGNARTPISVKYFLTAIVFVLFDVEVIFMYPWAVNFRELNKDGSYYGFIEMIIFMALLLAGFFYIIKKGILRWNEAPAGQTFTNAPVLENRPAPVAKAA</sequence>
<dbReference type="EC" id="7.1.1.-" evidence="11"/>
<dbReference type="EMBL" id="BAABDK010000013">
    <property type="protein sequence ID" value="GAA4032307.1"/>
    <property type="molecule type" value="Genomic_DNA"/>
</dbReference>
<comment type="catalytic activity">
    <reaction evidence="11 12">
        <text>a quinone + NADH + 5 H(+)(in) = a quinol + NAD(+) + 4 H(+)(out)</text>
        <dbReference type="Rhea" id="RHEA:57888"/>
        <dbReference type="ChEBI" id="CHEBI:15378"/>
        <dbReference type="ChEBI" id="CHEBI:24646"/>
        <dbReference type="ChEBI" id="CHEBI:57540"/>
        <dbReference type="ChEBI" id="CHEBI:57945"/>
        <dbReference type="ChEBI" id="CHEBI:132124"/>
    </reaction>
</comment>
<dbReference type="Pfam" id="PF00507">
    <property type="entry name" value="Oxidored_q4"/>
    <property type="match status" value="1"/>
</dbReference>
<accession>A0ABP7TWE7</accession>
<evidence type="ECO:0000256" key="3">
    <source>
        <dbReference type="ARBA" id="ARBA00022448"/>
    </source>
</evidence>
<reference evidence="14" key="1">
    <citation type="journal article" date="2019" name="Int. J. Syst. Evol. Microbiol.">
        <title>The Global Catalogue of Microorganisms (GCM) 10K type strain sequencing project: providing services to taxonomists for standard genome sequencing and annotation.</title>
        <authorList>
            <consortium name="The Broad Institute Genomics Platform"/>
            <consortium name="The Broad Institute Genome Sequencing Center for Infectious Disease"/>
            <person name="Wu L."/>
            <person name="Ma J."/>
        </authorList>
    </citation>
    <scope>NUCLEOTIDE SEQUENCE [LARGE SCALE GENOMIC DNA]</scope>
    <source>
        <strain evidence="14">JCM 17225</strain>
    </source>
</reference>
<evidence type="ECO:0000256" key="8">
    <source>
        <dbReference type="ARBA" id="ARBA00022989"/>
    </source>
</evidence>
<evidence type="ECO:0000256" key="9">
    <source>
        <dbReference type="ARBA" id="ARBA00023027"/>
    </source>
</evidence>
<dbReference type="PANTHER" id="PTHR11058:SF22">
    <property type="entry name" value="NADH-QUINONE OXIDOREDUCTASE SUBUNIT A"/>
    <property type="match status" value="1"/>
</dbReference>
<dbReference type="InterPro" id="IPR000440">
    <property type="entry name" value="NADH_UbQ/plastoQ_OxRdtase_su3"/>
</dbReference>
<feature type="transmembrane region" description="Helical" evidence="11">
    <location>
        <begin position="70"/>
        <end position="91"/>
    </location>
</feature>
<evidence type="ECO:0000256" key="2">
    <source>
        <dbReference type="ARBA" id="ARBA00008472"/>
    </source>
</evidence>
<keyword evidence="14" id="KW-1185">Reference proteome</keyword>
<proteinExistence type="inferred from homology"/>